<name>X6NJG7_RETFI</name>
<dbReference type="InterPro" id="IPR045242">
    <property type="entry name" value="Syntaxin"/>
</dbReference>
<dbReference type="GO" id="GO:0048278">
    <property type="term" value="P:vesicle docking"/>
    <property type="evidence" value="ECO:0007669"/>
    <property type="project" value="TreeGrafter"/>
</dbReference>
<dbReference type="OrthoDB" id="10255013at2759"/>
<evidence type="ECO:0000313" key="3">
    <source>
        <dbReference type="Proteomes" id="UP000023152"/>
    </source>
</evidence>
<dbReference type="GO" id="GO:0000149">
    <property type="term" value="F:SNARE binding"/>
    <property type="evidence" value="ECO:0007669"/>
    <property type="project" value="TreeGrafter"/>
</dbReference>
<dbReference type="GO" id="GO:0006906">
    <property type="term" value="P:vesicle fusion"/>
    <property type="evidence" value="ECO:0007669"/>
    <property type="project" value="TreeGrafter"/>
</dbReference>
<dbReference type="GO" id="GO:0006887">
    <property type="term" value="P:exocytosis"/>
    <property type="evidence" value="ECO:0007669"/>
    <property type="project" value="TreeGrafter"/>
</dbReference>
<evidence type="ECO:0000259" key="1">
    <source>
        <dbReference type="PROSITE" id="PS50192"/>
    </source>
</evidence>
<accession>X6NJG7</accession>
<evidence type="ECO:0000313" key="2">
    <source>
        <dbReference type="EMBL" id="ETO26141.1"/>
    </source>
</evidence>
<feature type="domain" description="T-SNARE coiled-coil homology" evidence="1">
    <location>
        <begin position="83"/>
        <end position="145"/>
    </location>
</feature>
<dbReference type="AlphaFoldDB" id="X6NJG7"/>
<dbReference type="Pfam" id="PF05739">
    <property type="entry name" value="SNARE"/>
    <property type="match status" value="1"/>
</dbReference>
<keyword evidence="3" id="KW-1185">Reference proteome</keyword>
<dbReference type="EMBL" id="ASPP01008054">
    <property type="protein sequence ID" value="ETO26141.1"/>
    <property type="molecule type" value="Genomic_DNA"/>
</dbReference>
<comment type="caution">
    <text evidence="2">The sequence shown here is derived from an EMBL/GenBank/DDBJ whole genome shotgun (WGS) entry which is preliminary data.</text>
</comment>
<gene>
    <name evidence="2" type="ORF">RFI_10994</name>
</gene>
<dbReference type="SMART" id="SM00397">
    <property type="entry name" value="t_SNARE"/>
    <property type="match status" value="1"/>
</dbReference>
<dbReference type="GO" id="GO:0006886">
    <property type="term" value="P:intracellular protein transport"/>
    <property type="evidence" value="ECO:0007669"/>
    <property type="project" value="TreeGrafter"/>
</dbReference>
<dbReference type="Gene3D" id="1.20.5.110">
    <property type="match status" value="1"/>
</dbReference>
<dbReference type="SUPFAM" id="SSF58038">
    <property type="entry name" value="SNARE fusion complex"/>
    <property type="match status" value="1"/>
</dbReference>
<dbReference type="Proteomes" id="UP000023152">
    <property type="component" value="Unassembled WGS sequence"/>
</dbReference>
<dbReference type="GO" id="GO:0005886">
    <property type="term" value="C:plasma membrane"/>
    <property type="evidence" value="ECO:0007669"/>
    <property type="project" value="TreeGrafter"/>
</dbReference>
<organism evidence="2 3">
    <name type="scientific">Reticulomyxa filosa</name>
    <dbReference type="NCBI Taxonomy" id="46433"/>
    <lineage>
        <taxon>Eukaryota</taxon>
        <taxon>Sar</taxon>
        <taxon>Rhizaria</taxon>
        <taxon>Retaria</taxon>
        <taxon>Foraminifera</taxon>
        <taxon>Monothalamids</taxon>
        <taxon>Reticulomyxidae</taxon>
        <taxon>Reticulomyxa</taxon>
    </lineage>
</organism>
<dbReference type="PANTHER" id="PTHR19957">
    <property type="entry name" value="SYNTAXIN"/>
    <property type="match status" value="1"/>
</dbReference>
<dbReference type="PANTHER" id="PTHR19957:SF139">
    <property type="entry name" value="SYNTAXIN-17"/>
    <property type="match status" value="1"/>
</dbReference>
<dbReference type="GO" id="GO:0005484">
    <property type="term" value="F:SNAP receptor activity"/>
    <property type="evidence" value="ECO:0007669"/>
    <property type="project" value="TreeGrafter"/>
</dbReference>
<sequence>MLSERGQGGEEGEGKVFFFLKKKKKKKCQSRLKSQSNRFSTEYIFYFFKKIKIDCFCLLNTNAMGSSKKKIKTKINPAMLDRLNEIESRTQGMMKIYESLEELRTMWHELNFLISAQQEYLDSIENNVEQTKHYVAQATIHLGKAEKSQKTSRKVEPFFIVVFFPLVFVKKKKNTCDFE</sequence>
<dbReference type="GO" id="GO:0012505">
    <property type="term" value="C:endomembrane system"/>
    <property type="evidence" value="ECO:0007669"/>
    <property type="project" value="TreeGrafter"/>
</dbReference>
<protein>
    <submittedName>
        <fullName evidence="2">Syntaxin 1A-like protein</fullName>
    </submittedName>
</protein>
<dbReference type="InterPro" id="IPR000727">
    <property type="entry name" value="T_SNARE_dom"/>
</dbReference>
<dbReference type="CDD" id="cd15848">
    <property type="entry name" value="SNARE_syntaxin1-like"/>
    <property type="match status" value="1"/>
</dbReference>
<dbReference type="GO" id="GO:0031201">
    <property type="term" value="C:SNARE complex"/>
    <property type="evidence" value="ECO:0007669"/>
    <property type="project" value="TreeGrafter"/>
</dbReference>
<proteinExistence type="predicted"/>
<reference evidence="2 3" key="1">
    <citation type="journal article" date="2013" name="Curr. Biol.">
        <title>The Genome of the Foraminiferan Reticulomyxa filosa.</title>
        <authorList>
            <person name="Glockner G."/>
            <person name="Hulsmann N."/>
            <person name="Schleicher M."/>
            <person name="Noegel A.A."/>
            <person name="Eichinger L."/>
            <person name="Gallinger C."/>
            <person name="Pawlowski J."/>
            <person name="Sierra R."/>
            <person name="Euteneuer U."/>
            <person name="Pillet L."/>
            <person name="Moustafa A."/>
            <person name="Platzer M."/>
            <person name="Groth M."/>
            <person name="Szafranski K."/>
            <person name="Schliwa M."/>
        </authorList>
    </citation>
    <scope>NUCLEOTIDE SEQUENCE [LARGE SCALE GENOMIC DNA]</scope>
</reference>
<dbReference type="PROSITE" id="PS50192">
    <property type="entry name" value="T_SNARE"/>
    <property type="match status" value="1"/>
</dbReference>